<accession>A0A8S4A581</accession>
<organism evidence="3 4">
    <name type="scientific">Candidula unifasciata</name>
    <dbReference type="NCBI Taxonomy" id="100452"/>
    <lineage>
        <taxon>Eukaryota</taxon>
        <taxon>Metazoa</taxon>
        <taxon>Spiralia</taxon>
        <taxon>Lophotrochozoa</taxon>
        <taxon>Mollusca</taxon>
        <taxon>Gastropoda</taxon>
        <taxon>Heterobranchia</taxon>
        <taxon>Euthyneura</taxon>
        <taxon>Panpulmonata</taxon>
        <taxon>Eupulmonata</taxon>
        <taxon>Stylommatophora</taxon>
        <taxon>Helicina</taxon>
        <taxon>Helicoidea</taxon>
        <taxon>Geomitridae</taxon>
        <taxon>Candidula</taxon>
    </lineage>
</organism>
<reference evidence="3" key="1">
    <citation type="submission" date="2021-04" db="EMBL/GenBank/DDBJ databases">
        <authorList>
            <consortium name="Molecular Ecology Group"/>
        </authorList>
    </citation>
    <scope>NUCLEOTIDE SEQUENCE</scope>
</reference>
<sequence>FERISDEIILQIFHFLPRHMLNKCALVCRRWARIVCDRSLWKRLNLGNRLIKEGVLKILLERGVEVLRLTRTEILGNFSSTVHGTPDPSRSPLSEDRMYQLRLLDMSMANVRTSLLESMLQFCPKLCKISLENIPVSEQLLLNLAFSSPNLETLNLCMCEGVTSKGLGYIFENCTSLIHLNIAWTCMSQDDLKSVIKVLPRQLLSLDISGNREKISNKDVAALCVRCPCLQELDLSDSTEISGIATDHIGSKLKELHKVSLSRCYNISHSAFLNLIELPKLKVVNVFGLLRNSSLNSLEHYLTKFKVNENPFSSVARPSPCNSPKGFIWNVSSNSDLIL</sequence>
<dbReference type="SUPFAM" id="SSF52047">
    <property type="entry name" value="RNI-like"/>
    <property type="match status" value="1"/>
</dbReference>
<dbReference type="InterPro" id="IPR006553">
    <property type="entry name" value="Leu-rich_rpt_Cys-con_subtyp"/>
</dbReference>
<comment type="caution">
    <text evidence="3">The sequence shown here is derived from an EMBL/GenBank/DDBJ whole genome shotgun (WGS) entry which is preliminary data.</text>
</comment>
<feature type="domain" description="F-box" evidence="2">
    <location>
        <begin position="1"/>
        <end position="44"/>
    </location>
</feature>
<dbReference type="InterPro" id="IPR032675">
    <property type="entry name" value="LRR_dom_sf"/>
</dbReference>
<dbReference type="SMART" id="SM00367">
    <property type="entry name" value="LRR_CC"/>
    <property type="match status" value="5"/>
</dbReference>
<dbReference type="InterPro" id="IPR036047">
    <property type="entry name" value="F-box-like_dom_sf"/>
</dbReference>
<dbReference type="InterPro" id="IPR001810">
    <property type="entry name" value="F-box_dom"/>
</dbReference>
<dbReference type="PROSITE" id="PS50181">
    <property type="entry name" value="FBOX"/>
    <property type="match status" value="1"/>
</dbReference>
<dbReference type="Gene3D" id="3.80.10.10">
    <property type="entry name" value="Ribonuclease Inhibitor"/>
    <property type="match status" value="1"/>
</dbReference>
<dbReference type="GO" id="GO:0019005">
    <property type="term" value="C:SCF ubiquitin ligase complex"/>
    <property type="evidence" value="ECO:0007669"/>
    <property type="project" value="TreeGrafter"/>
</dbReference>
<evidence type="ECO:0000259" key="2">
    <source>
        <dbReference type="PROSITE" id="PS50181"/>
    </source>
</evidence>
<protein>
    <recommendedName>
        <fullName evidence="2">F-box domain-containing protein</fullName>
    </recommendedName>
</protein>
<dbReference type="GO" id="GO:0031146">
    <property type="term" value="P:SCF-dependent proteasomal ubiquitin-dependent protein catabolic process"/>
    <property type="evidence" value="ECO:0007669"/>
    <property type="project" value="TreeGrafter"/>
</dbReference>
<dbReference type="EMBL" id="CAJHNH020008057">
    <property type="protein sequence ID" value="CAG5135225.1"/>
    <property type="molecule type" value="Genomic_DNA"/>
</dbReference>
<keyword evidence="4" id="KW-1185">Reference proteome</keyword>
<feature type="non-terminal residue" evidence="3">
    <location>
        <position position="339"/>
    </location>
</feature>
<dbReference type="Pfam" id="PF12937">
    <property type="entry name" value="F-box-like"/>
    <property type="match status" value="1"/>
</dbReference>
<evidence type="ECO:0000313" key="3">
    <source>
        <dbReference type="EMBL" id="CAG5135225.1"/>
    </source>
</evidence>
<dbReference type="OrthoDB" id="2095648at2759"/>
<evidence type="ECO:0000256" key="1">
    <source>
        <dbReference type="ARBA" id="ARBA00022786"/>
    </source>
</evidence>
<dbReference type="PANTHER" id="PTHR13318">
    <property type="entry name" value="PARTNER OF PAIRED, ISOFORM B-RELATED"/>
    <property type="match status" value="1"/>
</dbReference>
<dbReference type="SMART" id="SM00256">
    <property type="entry name" value="FBOX"/>
    <property type="match status" value="1"/>
</dbReference>
<evidence type="ECO:0000313" key="4">
    <source>
        <dbReference type="Proteomes" id="UP000678393"/>
    </source>
</evidence>
<dbReference type="SUPFAM" id="SSF81383">
    <property type="entry name" value="F-box domain"/>
    <property type="match status" value="1"/>
</dbReference>
<dbReference type="Proteomes" id="UP000678393">
    <property type="component" value="Unassembled WGS sequence"/>
</dbReference>
<name>A0A8S4A581_9EUPU</name>
<proteinExistence type="predicted"/>
<dbReference type="AlphaFoldDB" id="A0A8S4A581"/>
<gene>
    <name evidence="3" type="ORF">CUNI_LOCUS20783</name>
</gene>
<keyword evidence="1" id="KW-0833">Ubl conjugation pathway</keyword>